<proteinExistence type="inferred from homology"/>
<dbReference type="PANTHER" id="PTHR34653">
    <property type="match status" value="1"/>
</dbReference>
<keyword evidence="3 4" id="KW-0975">Bacterial flagellum</keyword>
<sequence length="98" mass="10305">MADSVMAAAGSISANPGPNAAQKADESGPGGGFEKMLNETAQNLKKADQAILEANTGGPTDLHDVMIAMEKADISMRLAVQVRNKAVDAYQEIMRMQV</sequence>
<dbReference type="GO" id="GO:0003774">
    <property type="term" value="F:cytoskeletal motor activity"/>
    <property type="evidence" value="ECO:0007669"/>
    <property type="project" value="InterPro"/>
</dbReference>
<dbReference type="AlphaFoldDB" id="A0A7W0C8V8"/>
<keyword evidence="8" id="KW-1185">Reference proteome</keyword>
<feature type="region of interest" description="Disordered" evidence="6">
    <location>
        <begin position="1"/>
        <end position="34"/>
    </location>
</feature>
<dbReference type="Pfam" id="PF02049">
    <property type="entry name" value="FliE"/>
    <property type="match status" value="1"/>
</dbReference>
<keyword evidence="7" id="KW-0966">Cell projection</keyword>
<evidence type="ECO:0000256" key="5">
    <source>
        <dbReference type="NCBIfam" id="TIGR00205"/>
    </source>
</evidence>
<protein>
    <recommendedName>
        <fullName evidence="4 5">Flagellar hook-basal body complex protein FliE</fullName>
    </recommendedName>
</protein>
<dbReference type="Proteomes" id="UP000525298">
    <property type="component" value="Unassembled WGS sequence"/>
</dbReference>
<evidence type="ECO:0000256" key="4">
    <source>
        <dbReference type="HAMAP-Rule" id="MF_00724"/>
    </source>
</evidence>
<dbReference type="NCBIfam" id="TIGR00205">
    <property type="entry name" value="fliE"/>
    <property type="match status" value="1"/>
</dbReference>
<dbReference type="HAMAP" id="MF_00724">
    <property type="entry name" value="FliE"/>
    <property type="match status" value="1"/>
</dbReference>
<comment type="similarity">
    <text evidence="2 4">Belongs to the FliE family.</text>
</comment>
<evidence type="ECO:0000256" key="6">
    <source>
        <dbReference type="SAM" id="MobiDB-lite"/>
    </source>
</evidence>
<dbReference type="GO" id="GO:0005198">
    <property type="term" value="F:structural molecule activity"/>
    <property type="evidence" value="ECO:0007669"/>
    <property type="project" value="UniProtKB-UniRule"/>
</dbReference>
<evidence type="ECO:0000256" key="1">
    <source>
        <dbReference type="ARBA" id="ARBA00004117"/>
    </source>
</evidence>
<evidence type="ECO:0000256" key="2">
    <source>
        <dbReference type="ARBA" id="ARBA00009272"/>
    </source>
</evidence>
<evidence type="ECO:0000256" key="3">
    <source>
        <dbReference type="ARBA" id="ARBA00023143"/>
    </source>
</evidence>
<dbReference type="RefSeq" id="WP_181550943.1">
    <property type="nucleotide sequence ID" value="NZ_JACDUS010000003.1"/>
</dbReference>
<dbReference type="GO" id="GO:0071973">
    <property type="term" value="P:bacterial-type flagellum-dependent cell motility"/>
    <property type="evidence" value="ECO:0007669"/>
    <property type="project" value="InterPro"/>
</dbReference>
<comment type="caution">
    <text evidence="7">The sequence shown here is derived from an EMBL/GenBank/DDBJ whole genome shotgun (WGS) entry which is preliminary data.</text>
</comment>
<reference evidence="7 8" key="1">
    <citation type="submission" date="2020-07" db="EMBL/GenBank/DDBJ databases">
        <title>Genomic Encyclopedia of Type Strains, Phase IV (KMG-IV): sequencing the most valuable type-strain genomes for metagenomic binning, comparative biology and taxonomic classification.</title>
        <authorList>
            <person name="Goeker M."/>
        </authorList>
    </citation>
    <scope>NUCLEOTIDE SEQUENCE [LARGE SCALE GENOMIC DNA]</scope>
    <source>
        <strain evidence="7 8">DSM 17721</strain>
    </source>
</reference>
<keyword evidence="7" id="KW-0969">Cilium</keyword>
<dbReference type="EMBL" id="JACDUS010000003">
    <property type="protein sequence ID" value="MBA2881296.1"/>
    <property type="molecule type" value="Genomic_DNA"/>
</dbReference>
<organism evidence="7 8">
    <name type="scientific">Desulfosalsimonas propionicica</name>
    <dbReference type="NCBI Taxonomy" id="332175"/>
    <lineage>
        <taxon>Bacteria</taxon>
        <taxon>Pseudomonadati</taxon>
        <taxon>Thermodesulfobacteriota</taxon>
        <taxon>Desulfobacteria</taxon>
        <taxon>Desulfobacterales</taxon>
        <taxon>Desulfosalsimonadaceae</taxon>
        <taxon>Desulfosalsimonas</taxon>
    </lineage>
</organism>
<dbReference type="InterPro" id="IPR001624">
    <property type="entry name" value="FliE"/>
</dbReference>
<gene>
    <name evidence="4" type="primary">fliE</name>
    <name evidence="7" type="ORF">HNR65_001622</name>
</gene>
<dbReference type="GO" id="GO:0009425">
    <property type="term" value="C:bacterial-type flagellum basal body"/>
    <property type="evidence" value="ECO:0007669"/>
    <property type="project" value="UniProtKB-SubCell"/>
</dbReference>
<evidence type="ECO:0000313" key="7">
    <source>
        <dbReference type="EMBL" id="MBA2881296.1"/>
    </source>
</evidence>
<name>A0A7W0C8V8_9BACT</name>
<comment type="subcellular location">
    <subcellularLocation>
        <location evidence="1 4">Bacterial flagellum basal body</location>
    </subcellularLocation>
</comment>
<dbReference type="PANTHER" id="PTHR34653:SF1">
    <property type="entry name" value="FLAGELLAR HOOK-BASAL BODY COMPLEX PROTEIN FLIE"/>
    <property type="match status" value="1"/>
</dbReference>
<keyword evidence="7" id="KW-0282">Flagellum</keyword>
<evidence type="ECO:0000313" key="8">
    <source>
        <dbReference type="Proteomes" id="UP000525298"/>
    </source>
</evidence>
<accession>A0A7W0C8V8</accession>